<reference evidence="9" key="1">
    <citation type="journal article" date="2013" name="Genome Announc.">
        <title>Draft genome sequence of the basidiomycetous yeast-like fungus Pseudozyma hubeiensis SY62, which produces an abundant amount of the biosurfactant mannosylerythritol lipids.</title>
        <authorList>
            <person name="Konishi M."/>
            <person name="Hatada Y."/>
            <person name="Horiuchi J."/>
        </authorList>
    </citation>
    <scope>NUCLEOTIDE SEQUENCE [LARGE SCALE GENOMIC DNA]</scope>
    <source>
        <strain evidence="9">SY62</strain>
    </source>
</reference>
<evidence type="ECO:0000313" key="9">
    <source>
        <dbReference type="Proteomes" id="UP000014071"/>
    </source>
</evidence>
<proteinExistence type="predicted"/>
<accession>R9P104</accession>
<organism evidence="8 9">
    <name type="scientific">Pseudozyma hubeiensis (strain SY62)</name>
    <name type="common">Yeast</name>
    <dbReference type="NCBI Taxonomy" id="1305764"/>
    <lineage>
        <taxon>Eukaryota</taxon>
        <taxon>Fungi</taxon>
        <taxon>Dikarya</taxon>
        <taxon>Basidiomycota</taxon>
        <taxon>Ustilaginomycotina</taxon>
        <taxon>Ustilaginomycetes</taxon>
        <taxon>Ustilaginales</taxon>
        <taxon>Ustilaginaceae</taxon>
        <taxon>Pseudozyma</taxon>
    </lineage>
</organism>
<dbReference type="EMBL" id="DF238786">
    <property type="protein sequence ID" value="GAC94772.1"/>
    <property type="molecule type" value="Genomic_DNA"/>
</dbReference>
<feature type="region of interest" description="Disordered" evidence="6">
    <location>
        <begin position="285"/>
        <end position="462"/>
    </location>
</feature>
<dbReference type="GO" id="GO:0005697">
    <property type="term" value="C:telomerase holoenzyme complex"/>
    <property type="evidence" value="ECO:0007669"/>
    <property type="project" value="InterPro"/>
</dbReference>
<dbReference type="AlphaFoldDB" id="R9P104"/>
<dbReference type="Pfam" id="PF10341">
    <property type="entry name" value="TPP1"/>
    <property type="match status" value="1"/>
</dbReference>
<keyword evidence="4" id="KW-0779">Telomere</keyword>
<evidence type="ECO:0000256" key="5">
    <source>
        <dbReference type="ARBA" id="ARBA00023242"/>
    </source>
</evidence>
<dbReference type="RefSeq" id="XP_012188359.1">
    <property type="nucleotide sequence ID" value="XM_012332969.1"/>
</dbReference>
<dbReference type="GO" id="GO:0042162">
    <property type="term" value="F:telomeric DNA binding"/>
    <property type="evidence" value="ECO:0007669"/>
    <property type="project" value="InterPro"/>
</dbReference>
<comment type="subcellular location">
    <subcellularLocation>
        <location evidence="2">Chromosome</location>
        <location evidence="2">Telomere</location>
    </subcellularLocation>
    <subcellularLocation>
        <location evidence="1">Nucleus</location>
    </subcellularLocation>
</comment>
<dbReference type="GO" id="GO:0000781">
    <property type="term" value="C:chromosome, telomeric region"/>
    <property type="evidence" value="ECO:0007669"/>
    <property type="project" value="UniProtKB-SubCell"/>
</dbReference>
<feature type="compositionally biased region" description="Basic and acidic residues" evidence="6">
    <location>
        <begin position="348"/>
        <end position="373"/>
    </location>
</feature>
<dbReference type="STRING" id="1305764.R9P104"/>
<feature type="compositionally biased region" description="Low complexity" evidence="6">
    <location>
        <begin position="435"/>
        <end position="444"/>
    </location>
</feature>
<gene>
    <name evidence="8" type="ORF">PHSY_002345</name>
</gene>
<feature type="domain" description="Shelterin complex subunit TPP1/Est3" evidence="7">
    <location>
        <begin position="39"/>
        <end position="104"/>
    </location>
</feature>
<dbReference type="Proteomes" id="UP000014071">
    <property type="component" value="Unassembled WGS sequence"/>
</dbReference>
<sequence length="462" mass="50373">MSESLKSWLFPFCTTHATLASTLSLDLPDVPFHRGNRIQLLHLLTFPSSSSTDDIFALVGDRTHCIAARFSSTSLHHFHSTHSLPFTALKGALLTLTNVRITVDRVRVAAGAAGGKVYQDGQWGLVLDVRGWEVVGGMGEGVWFGGVRLITSENGVPRSVLGKEEEKGEQDKFRIMIGWMKRWIRYKVAVDRAEQHRRGNSGTEFEKQKGTGDFPTPAQRGSLLTTPPPKTQAEGKTQEESLESIPTQPSELDSAAHLWTDFDLDADLNVGQEIALDQWREVLPDGTASPTVGEENVAEQPSSQPHSRSDEDPDESRISDYEREARMGRRRKKRARSTTASGNGAVDVVEKQSGVEDEGQTRVERDHEEKKGAVDVMQQVEGEAVSIPVTTVPSPTQTMPAASSLPITSTPPQSTPTPPQNTTLSTHPPPPPPSSSSSRTSSTTGLKPPRKRKTRQAAIAAL</sequence>
<feature type="region of interest" description="Disordered" evidence="6">
    <location>
        <begin position="195"/>
        <end position="249"/>
    </location>
</feature>
<feature type="compositionally biased region" description="Low complexity" evidence="6">
    <location>
        <begin position="403"/>
        <end position="412"/>
    </location>
</feature>
<protein>
    <recommendedName>
        <fullName evidence="7">Shelterin complex subunit TPP1/Est3 domain-containing protein</fullName>
    </recommendedName>
</protein>
<keyword evidence="5" id="KW-0539">Nucleus</keyword>
<keyword evidence="3" id="KW-0158">Chromosome</keyword>
<feature type="compositionally biased region" description="Polar residues" evidence="6">
    <location>
        <begin position="388"/>
        <end position="401"/>
    </location>
</feature>
<dbReference type="GeneID" id="24107638"/>
<evidence type="ECO:0000313" key="8">
    <source>
        <dbReference type="EMBL" id="GAC94772.1"/>
    </source>
</evidence>
<dbReference type="InterPro" id="IPR019437">
    <property type="entry name" value="TPP1/Est3"/>
</dbReference>
<evidence type="ECO:0000256" key="1">
    <source>
        <dbReference type="ARBA" id="ARBA00004123"/>
    </source>
</evidence>
<dbReference type="HOGENOM" id="CLU_032243_0_0_1"/>
<evidence type="ECO:0000256" key="6">
    <source>
        <dbReference type="SAM" id="MobiDB-lite"/>
    </source>
</evidence>
<dbReference type="eggNOG" id="ENOG502QPW5">
    <property type="taxonomic scope" value="Eukaryota"/>
</dbReference>
<evidence type="ECO:0000256" key="2">
    <source>
        <dbReference type="ARBA" id="ARBA00004574"/>
    </source>
</evidence>
<evidence type="ECO:0000259" key="7">
    <source>
        <dbReference type="Pfam" id="PF10341"/>
    </source>
</evidence>
<dbReference type="OrthoDB" id="2556442at2759"/>
<dbReference type="GO" id="GO:0007004">
    <property type="term" value="P:telomere maintenance via telomerase"/>
    <property type="evidence" value="ECO:0007669"/>
    <property type="project" value="InterPro"/>
</dbReference>
<name>R9P104_PSEHS</name>
<evidence type="ECO:0000256" key="3">
    <source>
        <dbReference type="ARBA" id="ARBA00022454"/>
    </source>
</evidence>
<evidence type="ECO:0000256" key="4">
    <source>
        <dbReference type="ARBA" id="ARBA00022895"/>
    </source>
</evidence>
<feature type="compositionally biased region" description="Basic and acidic residues" evidence="6">
    <location>
        <begin position="307"/>
        <end position="327"/>
    </location>
</feature>
<keyword evidence="9" id="KW-1185">Reference proteome</keyword>